<evidence type="ECO:0000313" key="3">
    <source>
        <dbReference type="Proteomes" id="UP000239326"/>
    </source>
</evidence>
<proteinExistence type="predicted"/>
<reference evidence="2 3" key="1">
    <citation type="submission" date="2018-03" db="EMBL/GenBank/DDBJ databases">
        <title>Genome sequencing of Simplicispira sp.</title>
        <authorList>
            <person name="Kim S.-J."/>
            <person name="Heo J."/>
            <person name="Kwon S.-W."/>
        </authorList>
    </citation>
    <scope>NUCLEOTIDE SEQUENCE [LARGE SCALE GENOMIC DNA]</scope>
    <source>
        <strain evidence="2 3">SC1-8</strain>
        <plasmid evidence="2 3">unnamed1</plasmid>
    </source>
</reference>
<feature type="domain" description="ParB/Spo0J HTH" evidence="1">
    <location>
        <begin position="131"/>
        <end position="193"/>
    </location>
</feature>
<name>A0A2S0N5R9_9BURK</name>
<dbReference type="InterPro" id="IPR041468">
    <property type="entry name" value="HTH_ParB/Spo0J"/>
</dbReference>
<keyword evidence="3" id="KW-1185">Reference proteome</keyword>
<organism evidence="2 3">
    <name type="scientific">Simplicispira suum</name>
    <dbReference type="NCBI Taxonomy" id="2109915"/>
    <lineage>
        <taxon>Bacteria</taxon>
        <taxon>Pseudomonadati</taxon>
        <taxon>Pseudomonadota</taxon>
        <taxon>Betaproteobacteria</taxon>
        <taxon>Burkholderiales</taxon>
        <taxon>Comamonadaceae</taxon>
        <taxon>Simplicispira</taxon>
    </lineage>
</organism>
<dbReference type="Gene3D" id="1.10.10.2830">
    <property type="match status" value="1"/>
</dbReference>
<dbReference type="RefSeq" id="WP_106448438.1">
    <property type="nucleotide sequence ID" value="NZ_CP027670.1"/>
</dbReference>
<evidence type="ECO:0000259" key="1">
    <source>
        <dbReference type="Pfam" id="PF17762"/>
    </source>
</evidence>
<dbReference type="SUPFAM" id="SSF109709">
    <property type="entry name" value="KorB DNA-binding domain-like"/>
    <property type="match status" value="1"/>
</dbReference>
<dbReference type="Pfam" id="PF17762">
    <property type="entry name" value="HTH_ParB"/>
    <property type="match status" value="1"/>
</dbReference>
<sequence>MTEKIHGSFKALAGNSQETGVKKTDLYKVPPAKLMEEPGFNERDYNDPDVQAQIEAFAQAYAAGRYVPPLAVRIDSATGDIILVDGHQRRRGALLAIERGATITHLECLPFRGNDADRVVCMLTSSEGLKLKPVGIARGYLRLLRMGLDVSEIARSVAKTAQHVESMLVLAEANTDVQALVNQGAVSATMAIEVVRKHGDKAGEILGAKLKEANARGQTKVKPSAIKEWAPPRALATKLYHSVGSALGQITQSSEVQQLLADLEANGSDAAAGKTVPVNAAALIELMRLFKETEEARTKKSEPKKDEQPED</sequence>
<geneLocation type="plasmid" evidence="2 3">
    <name>unnamed1</name>
</geneLocation>
<accession>A0A2S0N5R9</accession>
<dbReference type="AlphaFoldDB" id="A0A2S0N5R9"/>
<keyword evidence="2" id="KW-0614">Plasmid</keyword>
<dbReference type="EMBL" id="CP027670">
    <property type="protein sequence ID" value="AVO43490.1"/>
    <property type="molecule type" value="Genomic_DNA"/>
</dbReference>
<protein>
    <recommendedName>
        <fullName evidence="1">ParB/Spo0J HTH domain-containing protein</fullName>
    </recommendedName>
</protein>
<dbReference type="Proteomes" id="UP000239326">
    <property type="component" value="Plasmid unnamed1"/>
</dbReference>
<evidence type="ECO:0000313" key="2">
    <source>
        <dbReference type="EMBL" id="AVO43490.1"/>
    </source>
</evidence>
<dbReference type="KEGG" id="simp:C6571_18885"/>
<dbReference type="OrthoDB" id="9135615at2"/>
<gene>
    <name evidence="2" type="ORF">C6571_18885</name>
</gene>